<evidence type="ECO:0000256" key="6">
    <source>
        <dbReference type="ARBA" id="ARBA00023086"/>
    </source>
</evidence>
<dbReference type="GO" id="GO:0019013">
    <property type="term" value="C:viral nucleocapsid"/>
    <property type="evidence" value="ECO:0007669"/>
    <property type="project" value="UniProtKB-KW"/>
</dbReference>
<evidence type="ECO:0000256" key="1">
    <source>
        <dbReference type="ARBA" id="ARBA00007642"/>
    </source>
</evidence>
<keyword evidence="7 9" id="KW-1035">Host cytoplasm</keyword>
<evidence type="ECO:0000256" key="7">
    <source>
        <dbReference type="ARBA" id="ARBA00023200"/>
    </source>
</evidence>
<reference evidence="11 12" key="1">
    <citation type="submission" date="2014-04" db="EMBL/GenBank/DDBJ databases">
        <authorList>
            <person name="Wentworth D.E."/>
            <person name="Halpin R.A."/>
            <person name="Bera J."/>
            <person name="Lin X."/>
            <person name="Fedorova N."/>
            <person name="Tsitrin T."/>
            <person name="McLellan M."/>
            <person name="Stockwell T."/>
            <person name="Amedeo P."/>
            <person name="Bishop B."/>
            <person name="Gupta N."/>
            <person name="Hoover J."/>
            <person name="Katzel D."/>
            <person name="Schobel S."/>
            <person name="Shrivastava S."/>
            <person name="Garcia J."/>
            <person name="Laguna-Torres V.A."/>
            <person name="Leguia M."/>
            <person name="Benavides J.G."/>
            <person name="Halsey E."/>
        </authorList>
    </citation>
    <scope>NUCLEOTIDE SEQUENCE [LARGE SCALE GENOMIC DNA]</scope>
    <source>
        <strain evidence="11">HPIV3/Homo sapiens/PER/FLI4230/2010</strain>
    </source>
</reference>
<evidence type="ECO:0000256" key="4">
    <source>
        <dbReference type="ARBA" id="ARBA00022844"/>
    </source>
</evidence>
<protein>
    <recommendedName>
        <fullName evidence="9">Nucleocapsid</fullName>
    </recommendedName>
    <alternativeName>
        <fullName evidence="9">Nucleocapsid protein</fullName>
    </alternativeName>
</protein>
<sequence>MLSLFDTFNARRQENITKSAGGAIIPGQKNTVSIFALGPTITDDNEKMTLALLFLSHSLDNEKQHAQRAGFLVSLLSMAYANPELYLTTNGSNADVKYVIYMIEKDLKRQKYGGFVVKTREMIYEKTTDWIFGSDLDYDQETMLQNGRNNSTIEDLVHTFGYPSCLGALIIQIWIVLVKAITSISGLRKGFFTRLEAFRQDGTVQAGLVLSGDTVDQIGSIMRSQQSLVTLMVETLITMNTSRNDLTTIEKNIQIVGNYIRDAGLASFFNTIRYGIETRMAALTLSTLRPDINRLKALMELYLSKGPRAPFICILRDPIHGEFAPGNYPAIWSYAMGVAVVQNRAMQQYVTGRSYLDIDMFQLGQAVARDAEAQMSSTLEDELGVTHEAKESLKRHIRNINSSETSFHKPTGGSAIEMAIDEEPEQFEHRADQEQDEEPQSSIIQYAWAEGNRSDGRTEQATESDNINTEQQNIRDRLNKRLNDKKKQSSQPPTNPTNRTNQDEIDDLFNAFGSN</sequence>
<feature type="compositionally biased region" description="Basic and acidic residues" evidence="10">
    <location>
        <begin position="473"/>
        <end position="487"/>
    </location>
</feature>
<comment type="subcellular location">
    <subcellularLocation>
        <location evidence="9">Virion</location>
    </subcellularLocation>
    <subcellularLocation>
        <location evidence="9">Host cytoplasm</location>
    </subcellularLocation>
</comment>
<evidence type="ECO:0000256" key="2">
    <source>
        <dbReference type="ARBA" id="ARBA00022497"/>
    </source>
</evidence>
<feature type="compositionally biased region" description="Polar residues" evidence="10">
    <location>
        <begin position="489"/>
        <end position="500"/>
    </location>
</feature>
<accession>A0A023PG71</accession>
<keyword evidence="6 9" id="KW-0543">Viral nucleoprotein</keyword>
<keyword evidence="8 9" id="KW-0687">Ribonucleoprotein</keyword>
<name>A0A023PG71_9MONO</name>
<evidence type="ECO:0000256" key="3">
    <source>
        <dbReference type="ARBA" id="ARBA00022561"/>
    </source>
</evidence>
<dbReference type="InterPro" id="IPR002021">
    <property type="entry name" value="Paramyx_ncap"/>
</dbReference>
<dbReference type="EMBL" id="KJ672579">
    <property type="protein sequence ID" value="AHX22328.1"/>
    <property type="molecule type" value="Viral_cRNA"/>
</dbReference>
<feature type="compositionally biased region" description="Polar residues" evidence="10">
    <location>
        <begin position="461"/>
        <end position="472"/>
    </location>
</feature>
<comment type="function">
    <text evidence="9">Forms the helical nucleocapsid (NC), protecting the genome from nucleases.</text>
</comment>
<evidence type="ECO:0000256" key="10">
    <source>
        <dbReference type="SAM" id="MobiDB-lite"/>
    </source>
</evidence>
<comment type="subunit">
    <text evidence="9">Homomultimer; forms the nucleocapsid. Binds to the viral genomic RNA. N0 interacts with the phosphoprotein (via N-terminus); this interaction allows P to chaperon N0 to avoid N polymerization before encapsidation. Interacts as N-RNA template with the phosphoprotein (via C-terminus); this interaction positions the polymerase on the template.</text>
</comment>
<keyword evidence="5 9" id="KW-0694">RNA-binding</keyword>
<feature type="region of interest" description="Disordered" evidence="10">
    <location>
        <begin position="451"/>
        <end position="515"/>
    </location>
</feature>
<dbReference type="GO" id="GO:0005198">
    <property type="term" value="F:structural molecule activity"/>
    <property type="evidence" value="ECO:0007669"/>
    <property type="project" value="InterPro"/>
</dbReference>
<gene>
    <name evidence="11" type="primary">N</name>
    <name evidence="11" type="ORF">AZ69_44426gpN</name>
</gene>
<keyword evidence="4 9" id="KW-0946">Virion</keyword>
<evidence type="ECO:0000313" key="11">
    <source>
        <dbReference type="EMBL" id="AHX22328.1"/>
    </source>
</evidence>
<keyword evidence="2 9" id="KW-1139">Helical capsid protein</keyword>
<dbReference type="GO" id="GO:1990904">
    <property type="term" value="C:ribonucleoprotein complex"/>
    <property type="evidence" value="ECO:0007669"/>
    <property type="project" value="UniProtKB-KW"/>
</dbReference>
<dbReference type="Proteomes" id="UP000131967">
    <property type="component" value="Genome"/>
</dbReference>
<evidence type="ECO:0000313" key="12">
    <source>
        <dbReference type="Proteomes" id="UP000131967"/>
    </source>
</evidence>
<organism evidence="11 12">
    <name type="scientific">Human respirovirus 3</name>
    <dbReference type="NCBI Taxonomy" id="11216"/>
    <lineage>
        <taxon>Viruses</taxon>
        <taxon>Riboviria</taxon>
        <taxon>Orthornavirae</taxon>
        <taxon>Negarnaviricota</taxon>
        <taxon>Haploviricotina</taxon>
        <taxon>Monjiviricetes</taxon>
        <taxon>Mononegavirales</taxon>
        <taxon>Paramyxoviridae</taxon>
        <taxon>Feraresvirinae</taxon>
        <taxon>Respirovirus</taxon>
        <taxon>Respirovirus pneumoniae</taxon>
    </lineage>
</organism>
<comment type="similarity">
    <text evidence="1 9">Belongs to the paramyxoviruses nucleocapsid family.</text>
</comment>
<dbReference type="Pfam" id="PF00973">
    <property type="entry name" value="Paramyxo_ncap"/>
    <property type="match status" value="1"/>
</dbReference>
<dbReference type="GO" id="GO:0003723">
    <property type="term" value="F:RNA binding"/>
    <property type="evidence" value="ECO:0007669"/>
    <property type="project" value="UniProtKB-KW"/>
</dbReference>
<evidence type="ECO:0000256" key="9">
    <source>
        <dbReference type="RuleBase" id="RU361245"/>
    </source>
</evidence>
<dbReference type="GO" id="GO:0019029">
    <property type="term" value="C:helical viral capsid"/>
    <property type="evidence" value="ECO:0007669"/>
    <property type="project" value="UniProtKB-KW"/>
</dbReference>
<proteinExistence type="inferred from homology"/>
<evidence type="ECO:0000256" key="5">
    <source>
        <dbReference type="ARBA" id="ARBA00022884"/>
    </source>
</evidence>
<keyword evidence="3 9" id="KW-0167">Capsid protein</keyword>
<dbReference type="GO" id="GO:0030430">
    <property type="term" value="C:host cell cytoplasm"/>
    <property type="evidence" value="ECO:0007669"/>
    <property type="project" value="UniProtKB-SubCell"/>
</dbReference>
<evidence type="ECO:0000256" key="8">
    <source>
        <dbReference type="ARBA" id="ARBA00023274"/>
    </source>
</evidence>